<comment type="caution">
    <text evidence="1">The sequence shown here is derived from an EMBL/GenBank/DDBJ whole genome shotgun (WGS) entry which is preliminary data.</text>
</comment>
<dbReference type="Gene3D" id="3.40.50.150">
    <property type="entry name" value="Vaccinia Virus protein VP39"/>
    <property type="match status" value="1"/>
</dbReference>
<dbReference type="SUPFAM" id="SSF53335">
    <property type="entry name" value="S-adenosyl-L-methionine-dependent methyltransferases"/>
    <property type="match status" value="1"/>
</dbReference>
<feature type="non-terminal residue" evidence="1">
    <location>
        <position position="609"/>
    </location>
</feature>
<keyword evidence="1" id="KW-0808">Transferase</keyword>
<gene>
    <name evidence="1" type="ORF">GPJ59_26720</name>
</gene>
<dbReference type="Proteomes" id="UP000812013">
    <property type="component" value="Unassembled WGS sequence"/>
</dbReference>
<keyword evidence="1" id="KW-0489">Methyltransferase</keyword>
<dbReference type="RefSeq" id="WP_219670273.1">
    <property type="nucleotide sequence ID" value="NZ_WTFF01000245.1"/>
</dbReference>
<sequence>MTSALPPGRGRWLSVATLVALGAGTVRARRRLHALPVLPVPPVPPVPPAAPASAGPNATQAALSAPAVGPYRLIAAEGVAVGEDVLRAARAHAEHEGLQVLELVPYDLDAERALGLLRLVDPAGYRRDRLAAGRGAGFALLATGDVLDRAAVDPGVPRGVPELLALGRRLKEYACDATDLAVAPGLSVTEPRPDRRVEELHAQGLPPGLLTAAQLAGLALLATGAVRHGRWGAAAAALYWAQPYLVLGTGGPLHPAGLARSTAARPVRSLRTGLRTAAGARIAAAVRAALGTDTERAARYAAELASGTDRFFEPRRPDCPWCGAADPSVRVRVPDLLQGKPGLFTLEQCGSCGHVFQNPRLTPEGLDFYYRDFYDGRGGEGAGVVFGRLGEAYRARARMLAPFASPASWLDVGTGHGHFCAVARDIWPATRFDGLDMGDGVQEAERRGWVAAGYQGQFPELAAKLAGQYEAVSMYHYLEHTRDPFVEIDAAATVLVPGGHLLIELPDPQSRMARLLGAHWLPWFQPQHQHLMPVANLRRALAERGFTVVAEEHGRAHQHNDFVGALALTVNRIAPDPDTPWAAAVAGGPEPGRLRRTGRRAVRAAAVPG</sequence>
<proteinExistence type="predicted"/>
<dbReference type="InterPro" id="IPR029063">
    <property type="entry name" value="SAM-dependent_MTases_sf"/>
</dbReference>
<protein>
    <submittedName>
        <fullName evidence="1">Methyltransferase domain-containing protein</fullName>
    </submittedName>
</protein>
<dbReference type="GO" id="GO:0032259">
    <property type="term" value="P:methylation"/>
    <property type="evidence" value="ECO:0007669"/>
    <property type="project" value="UniProtKB-KW"/>
</dbReference>
<reference evidence="1 2" key="1">
    <citation type="submission" date="2019-12" db="EMBL/GenBank/DDBJ databases">
        <title>Genome sequence of Streptomyces bambusae.</title>
        <authorList>
            <person name="Bansal K."/>
            <person name="Choksket S."/>
            <person name="Korpole S."/>
            <person name="Patil P.B."/>
        </authorList>
    </citation>
    <scope>NUCLEOTIDE SEQUENCE [LARGE SCALE GENOMIC DNA]</scope>
    <source>
        <strain evidence="1 2">SK60</strain>
    </source>
</reference>
<accession>A0ABS6ZC81</accession>
<dbReference type="Pfam" id="PF13489">
    <property type="entry name" value="Methyltransf_23"/>
    <property type="match status" value="1"/>
</dbReference>
<evidence type="ECO:0000313" key="2">
    <source>
        <dbReference type="Proteomes" id="UP000812013"/>
    </source>
</evidence>
<keyword evidence="2" id="KW-1185">Reference proteome</keyword>
<dbReference type="EMBL" id="WTFF01000245">
    <property type="protein sequence ID" value="MBW5485370.1"/>
    <property type="molecule type" value="Genomic_DNA"/>
</dbReference>
<dbReference type="GO" id="GO:0008168">
    <property type="term" value="F:methyltransferase activity"/>
    <property type="evidence" value="ECO:0007669"/>
    <property type="project" value="UniProtKB-KW"/>
</dbReference>
<name>A0ABS6ZC81_9ACTN</name>
<evidence type="ECO:0000313" key="1">
    <source>
        <dbReference type="EMBL" id="MBW5485370.1"/>
    </source>
</evidence>
<organism evidence="1 2">
    <name type="scientific">Streptomyces bambusae</name>
    <dbReference type="NCBI Taxonomy" id="1550616"/>
    <lineage>
        <taxon>Bacteria</taxon>
        <taxon>Bacillati</taxon>
        <taxon>Actinomycetota</taxon>
        <taxon>Actinomycetes</taxon>
        <taxon>Kitasatosporales</taxon>
        <taxon>Streptomycetaceae</taxon>
        <taxon>Streptomyces</taxon>
    </lineage>
</organism>